<sequence length="81" mass="10031">KHDRNKQTKQQQKRRKTKVDQLRRKQKAQFRHSRRQADRDKTYTKQVRADGSERGKIKKKKRRLLRRLLRRRATKAHSNKT</sequence>
<protein>
    <submittedName>
        <fullName evidence="2">Uncharacterized protein</fullName>
    </submittedName>
</protein>
<accession>A0A131XM66</accession>
<feature type="compositionally biased region" description="Basic residues" evidence="1">
    <location>
        <begin position="56"/>
        <end position="81"/>
    </location>
</feature>
<organism evidence="2">
    <name type="scientific">Ixodes ricinus</name>
    <name type="common">Common tick</name>
    <name type="synonym">Acarus ricinus</name>
    <dbReference type="NCBI Taxonomy" id="34613"/>
    <lineage>
        <taxon>Eukaryota</taxon>
        <taxon>Metazoa</taxon>
        <taxon>Ecdysozoa</taxon>
        <taxon>Arthropoda</taxon>
        <taxon>Chelicerata</taxon>
        <taxon>Arachnida</taxon>
        <taxon>Acari</taxon>
        <taxon>Parasitiformes</taxon>
        <taxon>Ixodida</taxon>
        <taxon>Ixodoidea</taxon>
        <taxon>Ixodidae</taxon>
        <taxon>Ixodinae</taxon>
        <taxon>Ixodes</taxon>
    </lineage>
</organism>
<evidence type="ECO:0000256" key="1">
    <source>
        <dbReference type="SAM" id="MobiDB-lite"/>
    </source>
</evidence>
<dbReference type="EMBL" id="GEFM01007202">
    <property type="protein sequence ID" value="JAP68594.1"/>
    <property type="molecule type" value="mRNA"/>
</dbReference>
<feature type="compositionally biased region" description="Basic and acidic residues" evidence="1">
    <location>
        <begin position="35"/>
        <end position="55"/>
    </location>
</feature>
<feature type="compositionally biased region" description="Basic residues" evidence="1">
    <location>
        <begin position="24"/>
        <end position="34"/>
    </location>
</feature>
<name>A0A131XM66_IXORI</name>
<dbReference type="AlphaFoldDB" id="A0A131XM66"/>
<feature type="non-terminal residue" evidence="2">
    <location>
        <position position="1"/>
    </location>
</feature>
<feature type="region of interest" description="Disordered" evidence="1">
    <location>
        <begin position="1"/>
        <end position="81"/>
    </location>
</feature>
<proteinExistence type="evidence at transcript level"/>
<reference evidence="2" key="1">
    <citation type="submission" date="2016-02" db="EMBL/GenBank/DDBJ databases">
        <title>RNAseq analyses of the midgut from blood- or serum-fed Ixodes ricinus ticks.</title>
        <authorList>
            <person name="Perner J."/>
            <person name="Provaznik J."/>
            <person name="Schrenkova J."/>
            <person name="Urbanova V."/>
            <person name="Ribeiro J.M."/>
            <person name="Kopacek P."/>
        </authorList>
    </citation>
    <scope>NUCLEOTIDE SEQUENCE</scope>
    <source>
        <tissue evidence="2">Gut</tissue>
    </source>
</reference>
<evidence type="ECO:0000313" key="2">
    <source>
        <dbReference type="EMBL" id="JAP68594.1"/>
    </source>
</evidence>